<evidence type="ECO:0000259" key="17">
    <source>
        <dbReference type="Pfam" id="PF00324"/>
    </source>
</evidence>
<dbReference type="InterPro" id="IPR004842">
    <property type="entry name" value="SLC12A_fam"/>
</dbReference>
<evidence type="ECO:0000256" key="1">
    <source>
        <dbReference type="ARBA" id="ARBA00004651"/>
    </source>
</evidence>
<dbReference type="Proteomes" id="UP000694397">
    <property type="component" value="Chromosome 9"/>
</dbReference>
<keyword evidence="4" id="KW-0633">Potassium transport</keyword>
<dbReference type="PRINTS" id="PR01081">
    <property type="entry name" value="KCLTRNSPORT"/>
</dbReference>
<dbReference type="GO" id="GO:0055075">
    <property type="term" value="P:potassium ion homeostasis"/>
    <property type="evidence" value="ECO:0007669"/>
    <property type="project" value="TreeGrafter"/>
</dbReference>
<sequence>MDSTPMVSSLLSKLANYTNLTQGVIEHEEAEDDEGAKKKTVKSPQMGTFMGVYLPCLQNILGVILFLRLTWIVGTAGIMGSLTIVSMCCACTMLTAISMSAIATNGVVPAGGSYYMISRSLGPEFGGAVGLCFYLGTTFAGSMYILGTIEILLTYIVPSAAIFRAEEKEQELEALLNNMRVYGTCCLTLMSVVVFVGVKYVNKLALVFLACVVLSILAIYAGVIKTTFDPPNFPICLLGNRTLQRHSFDKCLKTEEIDNVTVTTKLWGLFCNSSDLSAACNEYFVLNNVTEIQGIPGLLSGVISDNMWGEYGPLGMLVEKKNCPSVQASDNSNDMYMPYVANDIATFFTLLVGIYFPSVTGTNPSVQRHLCVSCVSESVCLVCCPFGDSVKGNLVIGTLSWPSPWVIVIGSFFSCCGAGLQSLTGAPRLLQAIARDGIVPFLQVFGHGKANGEPTWALLLTAGICEIGILIASLDAVAPILSMFFLMCYLFVNLACAVQTLLRTPNWRPRFKFYHWALSFLGMSLCLSLMFISSWFYALVAMLIAGCIYKYIEYRGAEKEWGDGIRGLSLNAARYALLRLEEAPPHTKNWRPQLLVLLNLDLELCVKHPRLLSFTTQLKAGKGLTIVGSVLEGTYLSKELEAKRAEQNIKSSMSAERTKGFCHVVVSSNMRDGFSHLIQSAGLGGMKHNTVLMAWPGSWKHADDTTSWANFVETVRETTAAHQALLVAKNVDNFPPNRDRLAEGTIDVWWIVHDGGLLMLLPFLLRQHKVWRKCKMRIFTVAQMDDNSIQMKKDLQMFLYHLRLDAEVEVVEMHDSDISAFTYEKTLVMEQRSQMLKQMQLSRTEREREAQLIHDRNMASHGGVNDKSEAAPERVHMTWTKEKLSAERSRNREANVAVRDLFSMKPNQSNVRRMHTAVKLNEVVVNKSQDAQLVLLNMPGPPKHRGGDENYMEFLEVLMEGLNRVLLVRGGGREVVTIYS</sequence>
<feature type="transmembrane region" description="Helical" evidence="16">
    <location>
        <begin position="179"/>
        <end position="198"/>
    </location>
</feature>
<evidence type="ECO:0000256" key="3">
    <source>
        <dbReference type="ARBA" id="ARBA00022475"/>
    </source>
</evidence>
<keyword evidence="8" id="KW-0630">Potassium</keyword>
<feature type="transmembrane region" description="Helical" evidence="16">
    <location>
        <begin position="84"/>
        <end position="108"/>
    </location>
</feature>
<dbReference type="GO" id="GO:0005886">
    <property type="term" value="C:plasma membrane"/>
    <property type="evidence" value="ECO:0007669"/>
    <property type="project" value="UniProtKB-SubCell"/>
</dbReference>
<reference evidence="19 20" key="1">
    <citation type="submission" date="2019-04" db="EMBL/GenBank/DDBJ databases">
        <authorList>
            <consortium name="Wellcome Sanger Institute Data Sharing"/>
        </authorList>
    </citation>
    <scope>NUCLEOTIDE SEQUENCE [LARGE SCALE GENOMIC DNA]</scope>
</reference>
<comment type="catalytic activity">
    <reaction evidence="15">
        <text>K(+)(in) + chloride(in) = K(+)(out) + chloride(out)</text>
        <dbReference type="Rhea" id="RHEA:72427"/>
        <dbReference type="ChEBI" id="CHEBI:17996"/>
        <dbReference type="ChEBI" id="CHEBI:29103"/>
    </reaction>
</comment>
<dbReference type="PANTHER" id="PTHR11827">
    <property type="entry name" value="SOLUTE CARRIER FAMILY 12, CATION COTRANSPORTERS"/>
    <property type="match status" value="1"/>
</dbReference>
<dbReference type="Pfam" id="PF03522">
    <property type="entry name" value="SLC12"/>
    <property type="match status" value="2"/>
</dbReference>
<proteinExistence type="inferred from homology"/>
<keyword evidence="9 16" id="KW-1133">Transmembrane helix</keyword>
<dbReference type="Ensembl" id="ENSSFOT00015015583.2">
    <property type="protein sequence ID" value="ENSSFOP00015015401.2"/>
    <property type="gene ID" value="ENSSFOG00015009896.2"/>
</dbReference>
<feature type="domain" description="Amino acid permease/ SLC12A" evidence="17">
    <location>
        <begin position="52"/>
        <end position="226"/>
    </location>
</feature>
<evidence type="ECO:0000313" key="20">
    <source>
        <dbReference type="Proteomes" id="UP000694397"/>
    </source>
</evidence>
<dbReference type="FunFam" id="1.20.1740.10:FF:000049">
    <property type="entry name" value="Solute carrier family 12 (potassium/chloride transporter), member 4"/>
    <property type="match status" value="1"/>
</dbReference>
<dbReference type="PANTHER" id="PTHR11827:SF47">
    <property type="entry name" value="SOLUTE CARRIER FAMILY 12 MEMBER 7"/>
    <property type="match status" value="1"/>
</dbReference>
<evidence type="ECO:0000256" key="9">
    <source>
        <dbReference type="ARBA" id="ARBA00022989"/>
    </source>
</evidence>
<keyword evidence="3" id="KW-1003">Cell membrane</keyword>
<evidence type="ECO:0000256" key="7">
    <source>
        <dbReference type="ARBA" id="ARBA00022847"/>
    </source>
</evidence>
<keyword evidence="7" id="KW-0769">Symport</keyword>
<feature type="transmembrane region" description="Helical" evidence="16">
    <location>
        <begin position="128"/>
        <end position="158"/>
    </location>
</feature>
<keyword evidence="6 16" id="KW-0812">Transmembrane</keyword>
<organism evidence="19 20">
    <name type="scientific">Scleropages formosus</name>
    <name type="common">Asian bonytongue</name>
    <name type="synonym">Osteoglossum formosum</name>
    <dbReference type="NCBI Taxonomy" id="113540"/>
    <lineage>
        <taxon>Eukaryota</taxon>
        <taxon>Metazoa</taxon>
        <taxon>Chordata</taxon>
        <taxon>Craniata</taxon>
        <taxon>Vertebrata</taxon>
        <taxon>Euteleostomi</taxon>
        <taxon>Actinopterygii</taxon>
        <taxon>Neopterygii</taxon>
        <taxon>Teleostei</taxon>
        <taxon>Osteoglossocephala</taxon>
        <taxon>Osteoglossomorpha</taxon>
        <taxon>Osteoglossiformes</taxon>
        <taxon>Osteoglossidae</taxon>
        <taxon>Scleropages</taxon>
    </lineage>
</organism>
<gene>
    <name evidence="19" type="primary">slc12a7b</name>
</gene>
<evidence type="ECO:0000256" key="5">
    <source>
        <dbReference type="ARBA" id="ARBA00022553"/>
    </source>
</evidence>
<name>A0A8C9RKQ2_SCLFO</name>
<dbReference type="GeneTree" id="ENSGT00940000157657"/>
<keyword evidence="13" id="KW-0868">Chloride</keyword>
<feature type="transmembrane region" description="Helical" evidence="16">
    <location>
        <begin position="204"/>
        <end position="223"/>
    </location>
</feature>
<feature type="domain" description="Amino acid permease/ SLC12A" evidence="17">
    <location>
        <begin position="406"/>
        <end position="595"/>
    </location>
</feature>
<feature type="transmembrane region" description="Helical" evidence="16">
    <location>
        <begin position="514"/>
        <end position="545"/>
    </location>
</feature>
<dbReference type="GO" id="GO:0055064">
    <property type="term" value="P:chloride ion homeostasis"/>
    <property type="evidence" value="ECO:0007669"/>
    <property type="project" value="TreeGrafter"/>
</dbReference>
<dbReference type="GO" id="GO:0015379">
    <property type="term" value="F:potassium:chloride symporter activity"/>
    <property type="evidence" value="ECO:0007669"/>
    <property type="project" value="InterPro"/>
</dbReference>
<dbReference type="InterPro" id="IPR004841">
    <property type="entry name" value="AA-permease/SLC12A_dom"/>
</dbReference>
<feature type="transmembrane region" description="Helical" evidence="16">
    <location>
        <begin position="480"/>
        <end position="502"/>
    </location>
</feature>
<accession>A0A8C9RKQ2</accession>
<evidence type="ECO:0000256" key="6">
    <source>
        <dbReference type="ARBA" id="ARBA00022692"/>
    </source>
</evidence>
<keyword evidence="11 16" id="KW-0472">Membrane</keyword>
<evidence type="ECO:0000256" key="14">
    <source>
        <dbReference type="ARBA" id="ARBA00046331"/>
    </source>
</evidence>
<reference evidence="19" key="2">
    <citation type="submission" date="2025-08" db="UniProtKB">
        <authorList>
            <consortium name="Ensembl"/>
        </authorList>
    </citation>
    <scope>IDENTIFICATION</scope>
</reference>
<evidence type="ECO:0000256" key="16">
    <source>
        <dbReference type="SAM" id="Phobius"/>
    </source>
</evidence>
<feature type="transmembrane region" description="Helical" evidence="16">
    <location>
        <begin position="52"/>
        <end position="72"/>
    </location>
</feature>
<evidence type="ECO:0000256" key="10">
    <source>
        <dbReference type="ARBA" id="ARBA00023065"/>
    </source>
</evidence>
<keyword evidence="20" id="KW-1185">Reference proteome</keyword>
<evidence type="ECO:0000256" key="4">
    <source>
        <dbReference type="ARBA" id="ARBA00022538"/>
    </source>
</evidence>
<keyword evidence="5" id="KW-0597">Phosphoprotein</keyword>
<evidence type="ECO:0000256" key="13">
    <source>
        <dbReference type="ARBA" id="ARBA00023214"/>
    </source>
</evidence>
<dbReference type="InterPro" id="IPR018491">
    <property type="entry name" value="SLC12_C"/>
</dbReference>
<dbReference type="GO" id="GO:1990573">
    <property type="term" value="P:potassium ion import across plasma membrane"/>
    <property type="evidence" value="ECO:0007669"/>
    <property type="project" value="TreeGrafter"/>
</dbReference>
<reference evidence="19" key="3">
    <citation type="submission" date="2025-09" db="UniProtKB">
        <authorList>
            <consortium name="Ensembl"/>
        </authorList>
    </citation>
    <scope>IDENTIFICATION</scope>
</reference>
<evidence type="ECO:0000256" key="15">
    <source>
        <dbReference type="ARBA" id="ARBA00047825"/>
    </source>
</evidence>
<evidence type="ECO:0000256" key="12">
    <source>
        <dbReference type="ARBA" id="ARBA00023180"/>
    </source>
</evidence>
<keyword evidence="10" id="KW-0406">Ion transport</keyword>
<evidence type="ECO:0000313" key="19">
    <source>
        <dbReference type="Ensembl" id="ENSSFOP00015015401.2"/>
    </source>
</evidence>
<dbReference type="Gene3D" id="1.20.1740.10">
    <property type="entry name" value="Amino acid/polyamine transporter I"/>
    <property type="match status" value="2"/>
</dbReference>
<comment type="subcellular location">
    <subcellularLocation>
        <location evidence="1">Cell membrane</location>
        <topology evidence="1">Multi-pass membrane protein</topology>
    </subcellularLocation>
</comment>
<dbReference type="InterPro" id="IPR000076">
    <property type="entry name" value="KCL_cotranspt"/>
</dbReference>
<evidence type="ECO:0000256" key="8">
    <source>
        <dbReference type="ARBA" id="ARBA00022958"/>
    </source>
</evidence>
<evidence type="ECO:0000256" key="11">
    <source>
        <dbReference type="ARBA" id="ARBA00023136"/>
    </source>
</evidence>
<protein>
    <submittedName>
        <fullName evidence="19">Solute carrier family 12 member 7-like</fullName>
    </submittedName>
</protein>
<feature type="domain" description="SLC12A transporter C-terminal" evidence="18">
    <location>
        <begin position="609"/>
        <end position="727"/>
    </location>
</feature>
<dbReference type="GO" id="GO:0006884">
    <property type="term" value="P:cell volume homeostasis"/>
    <property type="evidence" value="ECO:0007669"/>
    <property type="project" value="TreeGrafter"/>
</dbReference>
<keyword evidence="12" id="KW-0325">Glycoprotein</keyword>
<feature type="transmembrane region" description="Helical" evidence="16">
    <location>
        <begin position="456"/>
        <end position="474"/>
    </location>
</feature>
<feature type="domain" description="SLC12A transporter C-terminal" evidence="18">
    <location>
        <begin position="738"/>
        <end position="980"/>
    </location>
</feature>
<dbReference type="Pfam" id="PF00324">
    <property type="entry name" value="AA_permease"/>
    <property type="match status" value="2"/>
</dbReference>
<comment type="similarity">
    <text evidence="14">Belongs to the SLC12A transporter family. K/Cl co-transporter subfamily.</text>
</comment>
<dbReference type="GO" id="GO:0007268">
    <property type="term" value="P:chemical synaptic transmission"/>
    <property type="evidence" value="ECO:0007669"/>
    <property type="project" value="TreeGrafter"/>
</dbReference>
<evidence type="ECO:0000259" key="18">
    <source>
        <dbReference type="Pfam" id="PF03522"/>
    </source>
</evidence>
<dbReference type="GO" id="GO:0045202">
    <property type="term" value="C:synapse"/>
    <property type="evidence" value="ECO:0007669"/>
    <property type="project" value="GOC"/>
</dbReference>
<evidence type="ECO:0000256" key="2">
    <source>
        <dbReference type="ARBA" id="ARBA00022448"/>
    </source>
</evidence>
<keyword evidence="2" id="KW-0813">Transport</keyword>
<dbReference type="AlphaFoldDB" id="A0A8C9RKQ2"/>